<gene>
    <name evidence="1" type="ORF">GMARGA_LOCUS20435</name>
</gene>
<accession>A0ABN7VP32</accession>
<evidence type="ECO:0000313" key="2">
    <source>
        <dbReference type="Proteomes" id="UP000789901"/>
    </source>
</evidence>
<evidence type="ECO:0000313" key="1">
    <source>
        <dbReference type="EMBL" id="CAG8785920.1"/>
    </source>
</evidence>
<keyword evidence="2" id="KW-1185">Reference proteome</keyword>
<protein>
    <submittedName>
        <fullName evidence="1">20920_t:CDS:1</fullName>
    </submittedName>
</protein>
<reference evidence="1 2" key="1">
    <citation type="submission" date="2021-06" db="EMBL/GenBank/DDBJ databases">
        <authorList>
            <person name="Kallberg Y."/>
            <person name="Tangrot J."/>
            <person name="Rosling A."/>
        </authorList>
    </citation>
    <scope>NUCLEOTIDE SEQUENCE [LARGE SCALE GENOMIC DNA]</scope>
    <source>
        <strain evidence="1 2">120-4 pot B 10/14</strain>
    </source>
</reference>
<organism evidence="1 2">
    <name type="scientific">Gigaspora margarita</name>
    <dbReference type="NCBI Taxonomy" id="4874"/>
    <lineage>
        <taxon>Eukaryota</taxon>
        <taxon>Fungi</taxon>
        <taxon>Fungi incertae sedis</taxon>
        <taxon>Mucoromycota</taxon>
        <taxon>Glomeromycotina</taxon>
        <taxon>Glomeromycetes</taxon>
        <taxon>Diversisporales</taxon>
        <taxon>Gigasporaceae</taxon>
        <taxon>Gigaspora</taxon>
    </lineage>
</organism>
<comment type="caution">
    <text evidence="1">The sequence shown here is derived from an EMBL/GenBank/DDBJ whole genome shotgun (WGS) entry which is preliminary data.</text>
</comment>
<sequence>MTLLNRYNFFLTVVKGNNEHSKQPGYLCNCNSFYTTKPSSSSTNAIFMIYQQIFRTKTRFSGPLVMGFNKPDIYEKLLERVLFQLYFIDLKLVQIFVFGLAQSNNNLLGYADIGFKSSFLFQLEKQCCLFLQEIKDDICKVTIIQKAEIKKVYYDYTPDFVWKKIYNEIKLLKYQNLQGNIIWN</sequence>
<name>A0ABN7VP32_GIGMA</name>
<proteinExistence type="predicted"/>
<dbReference type="EMBL" id="CAJVQB010017916">
    <property type="protein sequence ID" value="CAG8785920.1"/>
    <property type="molecule type" value="Genomic_DNA"/>
</dbReference>
<dbReference type="Proteomes" id="UP000789901">
    <property type="component" value="Unassembled WGS sequence"/>
</dbReference>